<keyword evidence="7" id="KW-0804">Transcription</keyword>
<dbReference type="Proteomes" id="UP000515490">
    <property type="component" value="Chromosome"/>
</dbReference>
<dbReference type="InterPro" id="IPR018062">
    <property type="entry name" value="HTH_AraC-typ_CS"/>
</dbReference>
<keyword evidence="4" id="KW-0902">Two-component regulatory system</keyword>
<evidence type="ECO:0000256" key="6">
    <source>
        <dbReference type="ARBA" id="ARBA00023125"/>
    </source>
</evidence>
<proteinExistence type="predicted"/>
<evidence type="ECO:0000256" key="5">
    <source>
        <dbReference type="ARBA" id="ARBA00023015"/>
    </source>
</evidence>
<evidence type="ECO:0000313" key="12">
    <source>
        <dbReference type="Proteomes" id="UP000515490"/>
    </source>
</evidence>
<protein>
    <submittedName>
        <fullName evidence="11">Response regulator transcription factor</fullName>
    </submittedName>
</protein>
<dbReference type="Gene3D" id="1.10.10.60">
    <property type="entry name" value="Homeodomain-like"/>
    <property type="match status" value="2"/>
</dbReference>
<evidence type="ECO:0000256" key="7">
    <source>
        <dbReference type="ARBA" id="ARBA00023163"/>
    </source>
</evidence>
<evidence type="ECO:0000256" key="8">
    <source>
        <dbReference type="PROSITE-ProRule" id="PRU00169"/>
    </source>
</evidence>
<feature type="domain" description="HTH araC/xylS-type" evidence="9">
    <location>
        <begin position="415"/>
        <end position="512"/>
    </location>
</feature>
<dbReference type="PROSITE" id="PS00041">
    <property type="entry name" value="HTH_ARAC_FAMILY_1"/>
    <property type="match status" value="1"/>
</dbReference>
<sequence length="516" mass="60586">MMFKVLIVDDEPITRQGLVMLIPWESYGFEVVGTAANGNEAIEKYSSLSPNLMIIDIRMPGMSGIELIERIRVSDSSVQFLILSGHAEFEYAKKAISNNVKGYLLKPVDEDELIRYLQEINTKLVEVLEYNHIKVKKDEENRERIIHFALEGERLDEFKYCSDHFLEWNKYRVLLISVDEQSNSDLMNLKNSFREFFEEGNIGTVFIYNSYIGILLNDELEFNGQYDYLYKNLQNVFHNNYTHFTAAISNPFDKITDIFAYYESTCKLINHQFFFDEGYLLNESSETAIKVEIQDSQYEVEQFKMTSVVDKLLFAMEIGDLSAIKRICDEVAMWMIDENYSENIIKKNFIQIISSLLNKLMYEYQDIRETLSNVFTRVFEIENQPKIRALLSFVNSLLAEILEKMDVKNTDVLVKKMINLIERNYDKNIKLETLSKVLNYNRAYLGKLFKDYTGEHFNTYLDKVRIENGKNLLLQGLKVYQVAERIGFSNVDYFHSKFRKYEGMSPSTYRKSKMMN</sequence>
<dbReference type="PRINTS" id="PR00032">
    <property type="entry name" value="HTHARAC"/>
</dbReference>
<dbReference type="SUPFAM" id="SSF46689">
    <property type="entry name" value="Homeodomain-like"/>
    <property type="match status" value="2"/>
</dbReference>
<dbReference type="EMBL" id="CP055263">
    <property type="protein sequence ID" value="QNF28800.1"/>
    <property type="molecule type" value="Genomic_DNA"/>
</dbReference>
<dbReference type="SMART" id="SM00342">
    <property type="entry name" value="HTH_ARAC"/>
    <property type="match status" value="1"/>
</dbReference>
<evidence type="ECO:0000313" key="11">
    <source>
        <dbReference type="EMBL" id="QNF28800.1"/>
    </source>
</evidence>
<feature type="domain" description="Response regulatory" evidence="10">
    <location>
        <begin position="4"/>
        <end position="121"/>
    </location>
</feature>
<keyword evidence="2" id="KW-0963">Cytoplasm</keyword>
<name>A0ABX6S3Y8_9BACI</name>
<organism evidence="11 12">
    <name type="scientific">Metabacillus elymi</name>
    <dbReference type="NCBI Taxonomy" id="2745198"/>
    <lineage>
        <taxon>Bacteria</taxon>
        <taxon>Bacillati</taxon>
        <taxon>Bacillota</taxon>
        <taxon>Bacilli</taxon>
        <taxon>Bacillales</taxon>
        <taxon>Bacillaceae</taxon>
        <taxon>Metabacillus</taxon>
    </lineage>
</organism>
<dbReference type="InterPro" id="IPR018060">
    <property type="entry name" value="HTH_AraC"/>
</dbReference>
<dbReference type="InterPro" id="IPR001789">
    <property type="entry name" value="Sig_transdc_resp-reg_receiver"/>
</dbReference>
<gene>
    <name evidence="11" type="ORF">HUW50_15790</name>
</gene>
<dbReference type="RefSeq" id="WP_185653027.1">
    <property type="nucleotide sequence ID" value="NZ_CP055263.1"/>
</dbReference>
<evidence type="ECO:0000256" key="2">
    <source>
        <dbReference type="ARBA" id="ARBA00022490"/>
    </source>
</evidence>
<dbReference type="PANTHER" id="PTHR42713">
    <property type="entry name" value="HISTIDINE KINASE-RELATED"/>
    <property type="match status" value="1"/>
</dbReference>
<comment type="subcellular location">
    <subcellularLocation>
        <location evidence="1">Cytoplasm</location>
    </subcellularLocation>
</comment>
<evidence type="ECO:0000259" key="9">
    <source>
        <dbReference type="PROSITE" id="PS01124"/>
    </source>
</evidence>
<dbReference type="CDD" id="cd17536">
    <property type="entry name" value="REC_YesN-like"/>
    <property type="match status" value="1"/>
</dbReference>
<keyword evidence="6" id="KW-0238">DNA-binding</keyword>
<keyword evidence="3 8" id="KW-0597">Phosphoprotein</keyword>
<dbReference type="PROSITE" id="PS01124">
    <property type="entry name" value="HTH_ARAC_FAMILY_2"/>
    <property type="match status" value="1"/>
</dbReference>
<dbReference type="PANTHER" id="PTHR42713:SF3">
    <property type="entry name" value="TRANSCRIPTIONAL REGULATORY PROTEIN HPTR"/>
    <property type="match status" value="1"/>
</dbReference>
<evidence type="ECO:0000256" key="3">
    <source>
        <dbReference type="ARBA" id="ARBA00022553"/>
    </source>
</evidence>
<dbReference type="InterPro" id="IPR011006">
    <property type="entry name" value="CheY-like_superfamily"/>
</dbReference>
<dbReference type="Pfam" id="PF00072">
    <property type="entry name" value="Response_reg"/>
    <property type="match status" value="1"/>
</dbReference>
<dbReference type="Pfam" id="PF12833">
    <property type="entry name" value="HTH_18"/>
    <property type="match status" value="1"/>
</dbReference>
<evidence type="ECO:0000256" key="4">
    <source>
        <dbReference type="ARBA" id="ARBA00023012"/>
    </source>
</evidence>
<dbReference type="InterPro" id="IPR051552">
    <property type="entry name" value="HptR"/>
</dbReference>
<keyword evidence="12" id="KW-1185">Reference proteome</keyword>
<accession>A0ABX6S3Y8</accession>
<evidence type="ECO:0000256" key="1">
    <source>
        <dbReference type="ARBA" id="ARBA00004496"/>
    </source>
</evidence>
<keyword evidence="5" id="KW-0805">Transcription regulation</keyword>
<evidence type="ECO:0000259" key="10">
    <source>
        <dbReference type="PROSITE" id="PS50110"/>
    </source>
</evidence>
<dbReference type="PROSITE" id="PS50110">
    <property type="entry name" value="RESPONSE_REGULATORY"/>
    <property type="match status" value="1"/>
</dbReference>
<dbReference type="Gene3D" id="3.40.50.2300">
    <property type="match status" value="1"/>
</dbReference>
<dbReference type="InterPro" id="IPR009057">
    <property type="entry name" value="Homeodomain-like_sf"/>
</dbReference>
<dbReference type="SUPFAM" id="SSF52172">
    <property type="entry name" value="CheY-like"/>
    <property type="match status" value="1"/>
</dbReference>
<feature type="modified residue" description="4-aspartylphosphate" evidence="8">
    <location>
        <position position="56"/>
    </location>
</feature>
<reference evidence="11 12" key="1">
    <citation type="submission" date="2020-06" db="EMBL/GenBank/DDBJ databases">
        <title>Metabacillus dokdonensis sp. nov., isolated from the rhizosphere of Elymus tsukushiensis, a plant native to the Dokdo Islands, Republic of Korea.</title>
        <authorList>
            <person name="Lee S.Y."/>
            <person name="Hwang Y.J."/>
            <person name="Son J.S."/>
            <person name="Ghim S.Y."/>
        </authorList>
    </citation>
    <scope>NUCLEOTIDE SEQUENCE [LARGE SCALE GENOMIC DNA]</scope>
    <source>
        <strain evidence="11 12">KUDC1714</strain>
    </source>
</reference>
<dbReference type="SMART" id="SM00448">
    <property type="entry name" value="REC"/>
    <property type="match status" value="1"/>
</dbReference>
<dbReference type="InterPro" id="IPR020449">
    <property type="entry name" value="Tscrpt_reg_AraC-type_HTH"/>
</dbReference>